<accession>A0A2P6NQA1</accession>
<dbReference type="AlphaFoldDB" id="A0A2P6NQA1"/>
<feature type="chain" id="PRO_5015175105" evidence="2">
    <location>
        <begin position="18"/>
        <end position="846"/>
    </location>
</feature>
<feature type="compositionally biased region" description="Low complexity" evidence="1">
    <location>
        <begin position="751"/>
        <end position="792"/>
    </location>
</feature>
<dbReference type="GO" id="GO:0005737">
    <property type="term" value="C:cytoplasm"/>
    <property type="evidence" value="ECO:0007669"/>
    <property type="project" value="TreeGrafter"/>
</dbReference>
<proteinExistence type="predicted"/>
<keyword evidence="2" id="KW-0732">Signal</keyword>
<evidence type="ECO:0000256" key="1">
    <source>
        <dbReference type="SAM" id="MobiDB-lite"/>
    </source>
</evidence>
<dbReference type="GO" id="GO:0005085">
    <property type="term" value="F:guanyl-nucleotide exchange factor activity"/>
    <property type="evidence" value="ECO:0007669"/>
    <property type="project" value="TreeGrafter"/>
</dbReference>
<name>A0A2P6NQA1_9EUKA</name>
<evidence type="ECO:0000256" key="2">
    <source>
        <dbReference type="SAM" id="SignalP"/>
    </source>
</evidence>
<reference evidence="3 4" key="1">
    <citation type="journal article" date="2018" name="Genome Biol. Evol.">
        <title>Multiple Roots of Fruiting Body Formation in Amoebozoa.</title>
        <authorList>
            <person name="Hillmann F."/>
            <person name="Forbes G."/>
            <person name="Novohradska S."/>
            <person name="Ferling I."/>
            <person name="Riege K."/>
            <person name="Groth M."/>
            <person name="Westermann M."/>
            <person name="Marz M."/>
            <person name="Spaller T."/>
            <person name="Winckler T."/>
            <person name="Schaap P."/>
            <person name="Glockner G."/>
        </authorList>
    </citation>
    <scope>NUCLEOTIDE SEQUENCE [LARGE SCALE GENOMIC DNA]</scope>
    <source>
        <strain evidence="3 4">Jena</strain>
    </source>
</reference>
<dbReference type="PANTHER" id="PTHR22834">
    <property type="entry name" value="NUCLEAR FUSION PROTEIN FUS2"/>
    <property type="match status" value="1"/>
</dbReference>
<evidence type="ECO:0000313" key="4">
    <source>
        <dbReference type="Proteomes" id="UP000241769"/>
    </source>
</evidence>
<evidence type="ECO:0000313" key="3">
    <source>
        <dbReference type="EMBL" id="PRP86136.1"/>
    </source>
</evidence>
<protein>
    <submittedName>
        <fullName evidence="3">Uncharacterized protein</fullName>
    </submittedName>
</protein>
<organism evidence="3 4">
    <name type="scientific">Planoprotostelium fungivorum</name>
    <dbReference type="NCBI Taxonomy" id="1890364"/>
    <lineage>
        <taxon>Eukaryota</taxon>
        <taxon>Amoebozoa</taxon>
        <taxon>Evosea</taxon>
        <taxon>Variosea</taxon>
        <taxon>Cavosteliida</taxon>
        <taxon>Cavosteliaceae</taxon>
        <taxon>Planoprotostelium</taxon>
    </lineage>
</organism>
<dbReference type="InParanoid" id="A0A2P6NQA1"/>
<gene>
    <name evidence="3" type="ORF">PROFUN_03123</name>
</gene>
<feature type="compositionally biased region" description="Low complexity" evidence="1">
    <location>
        <begin position="799"/>
        <end position="809"/>
    </location>
</feature>
<dbReference type="PANTHER" id="PTHR22834:SF20">
    <property type="entry name" value="SH3 DOMAIN-CONTAINING PROTEIN"/>
    <property type="match status" value="1"/>
</dbReference>
<dbReference type="InterPro" id="IPR051492">
    <property type="entry name" value="Dynamin-Rho_GEF"/>
</dbReference>
<feature type="compositionally biased region" description="Low complexity" evidence="1">
    <location>
        <begin position="579"/>
        <end position="719"/>
    </location>
</feature>
<feature type="compositionally biased region" description="Low complexity" evidence="1">
    <location>
        <begin position="726"/>
        <end position="744"/>
    </location>
</feature>
<dbReference type="EMBL" id="MDYQ01000035">
    <property type="protein sequence ID" value="PRP86136.1"/>
    <property type="molecule type" value="Genomic_DNA"/>
</dbReference>
<feature type="signal peptide" evidence="2">
    <location>
        <begin position="1"/>
        <end position="17"/>
    </location>
</feature>
<sequence>MRGALSLFLLCIALSQAIEYVTPVTIVPTTGFFSPLYKADPPAVFKYTLNGLFGISFDAAFCDGKPAYYSAATCSTYQVVLGTWFDEPVTFFSPASLVVVQTDIVHITLGQNYTSENPTSYQFSSDVPYLYTFTQEGFGFDRVDFSDKFYAPANATLLTTGLAYPLYATTYPTTFEVQEAGSTFVYQGVTYPTNDVICTSQDAVVLVDQAPFTIFDFLPARTCKNFAYYNSAYTATVISTQTPATLSVSASGMYDVTCQTYGNSTSNYVLVKLVNTDATSKGGIINGNTISSRPGTFDAVFNCGADTSFPLNIKVNGPYNEVVSFTSEGHLFGYPQDFYKVNVQAGIISDPSADNPLKDYGGQTCSTGTPFNYFGTIPIAEFSLCYTVNGSTVIDVPDRNSAFIIQPPEGYCIRSDGIPSNSSNYVSLLSDTSSSFFYEDENTPLYTITCSTDTLYVHLNDAQPMTVNFTLVPIAGQGVYGQTYDIDGLLILQYPPLTAPAGVLSIHFAESANSPVPVRNTRMQGGKRAVSDGFMFFSNTLKTNTSPPSEFILLARGQGQMTVNLATINGLNVDYNNISSSSSSTESSSSTSSDESTSSTSSDESTSSTSSDESTSSTSSDESTSSTSSDESTSSTSSDESTSSTSSVESTSSTSSEESTSSTSSVESTSSTSSEESTSSTSSEESSSSTSSEESTSSTTLDTTSSTTLDTTSSTTLDTTSEEPSTESPSTSSVSSTTSTSLDTTSEELSTESPSSTSTTSVQSTTSSTSSTSSSSTSSTSSSSTSSVVTSSESEEGATDSSTTTTTSASVSFTDTSVLPDNVTSDSSMVKASVLSVVVMVLFYLC</sequence>
<comment type="caution">
    <text evidence="3">The sequence shown here is derived from an EMBL/GenBank/DDBJ whole genome shotgun (WGS) entry which is preliminary data.</text>
</comment>
<dbReference type="STRING" id="1890364.A0A2P6NQA1"/>
<keyword evidence="4" id="KW-1185">Reference proteome</keyword>
<feature type="region of interest" description="Disordered" evidence="1">
    <location>
        <begin position="579"/>
        <end position="809"/>
    </location>
</feature>
<dbReference type="Proteomes" id="UP000241769">
    <property type="component" value="Unassembled WGS sequence"/>
</dbReference>